<comment type="similarity">
    <text evidence="2">Belongs to the nematode receptor-like protein srd family.</text>
</comment>
<dbReference type="KEGG" id="cel:CELE_C39B5.12"/>
<dbReference type="UCSC" id="C39B5.12">
    <property type="organism name" value="c. elegans"/>
</dbReference>
<evidence type="ECO:0000313" key="8">
    <source>
        <dbReference type="Proteomes" id="UP000001940"/>
    </source>
</evidence>
<dbReference type="CTD" id="191823"/>
<keyword evidence="3 6" id="KW-0812">Transmembrane</keyword>
<dbReference type="eggNOG" id="ENOG502TG09">
    <property type="taxonomic scope" value="Eukaryota"/>
</dbReference>
<dbReference type="AlphaFoldDB" id="Q9N5X1"/>
<dbReference type="Pfam" id="PF10317">
    <property type="entry name" value="7TM_GPCR_Srd"/>
    <property type="match status" value="1"/>
</dbReference>
<evidence type="ECO:0000256" key="3">
    <source>
        <dbReference type="ARBA" id="ARBA00022692"/>
    </source>
</evidence>
<feature type="transmembrane region" description="Helical" evidence="6">
    <location>
        <begin position="239"/>
        <end position="260"/>
    </location>
</feature>
<dbReference type="SMR" id="Q9N5X1"/>
<dbReference type="PANTHER" id="PTHR22945">
    <property type="entry name" value="SERPENTINE RECEPTOR, CLASS D DELTA"/>
    <property type="match status" value="1"/>
</dbReference>
<dbReference type="WormBase" id="C39B5.12">
    <property type="protein sequence ID" value="CE24838"/>
    <property type="gene ID" value="WBGene00005142"/>
    <property type="gene designation" value="srd-65"/>
</dbReference>
<evidence type="ECO:0000256" key="5">
    <source>
        <dbReference type="ARBA" id="ARBA00023136"/>
    </source>
</evidence>
<dbReference type="PaxDb" id="6239-C39B5.12"/>
<organism evidence="7 8">
    <name type="scientific">Caenorhabditis elegans</name>
    <dbReference type="NCBI Taxonomy" id="6239"/>
    <lineage>
        <taxon>Eukaryota</taxon>
        <taxon>Metazoa</taxon>
        <taxon>Ecdysozoa</taxon>
        <taxon>Nematoda</taxon>
        <taxon>Chromadorea</taxon>
        <taxon>Rhabditida</taxon>
        <taxon>Rhabditina</taxon>
        <taxon>Rhabditomorpha</taxon>
        <taxon>Rhabditoidea</taxon>
        <taxon>Rhabditidae</taxon>
        <taxon>Peloderinae</taxon>
        <taxon>Caenorhabditis</taxon>
    </lineage>
</organism>
<keyword evidence="4 6" id="KW-1133">Transmembrane helix</keyword>
<feature type="transmembrane region" description="Helical" evidence="6">
    <location>
        <begin position="43"/>
        <end position="63"/>
    </location>
</feature>
<dbReference type="GO" id="GO:0016020">
    <property type="term" value="C:membrane"/>
    <property type="evidence" value="ECO:0007669"/>
    <property type="project" value="UniProtKB-SubCell"/>
</dbReference>
<keyword evidence="5 6" id="KW-0472">Membrane</keyword>
<keyword evidence="8" id="KW-1185">Reference proteome</keyword>
<proteinExistence type="inferred from homology"/>
<feature type="transmembrane region" description="Helical" evidence="6">
    <location>
        <begin position="190"/>
        <end position="208"/>
    </location>
</feature>
<dbReference type="AGR" id="WB:WBGene00005142"/>
<evidence type="ECO:0000256" key="6">
    <source>
        <dbReference type="SAM" id="Phobius"/>
    </source>
</evidence>
<dbReference type="Proteomes" id="UP000001940">
    <property type="component" value="Chromosome III"/>
</dbReference>
<feature type="transmembrane region" description="Helical" evidence="6">
    <location>
        <begin position="83"/>
        <end position="108"/>
    </location>
</feature>
<sequence>MDILQYLFRFYWPPFYLLSLCLFSTMYILIYNFTTNVLKAMRYFLYASCTATFVSLTLAFGTQTRNIDNENSMGLLCDGFCKFLGPTFCATCYKAYATSVLTVNLINLHTLYYRTVCLKLINAQEIGRNTLIFSWHYLFIIAYLTSTLIPPSDHLAVYNETLAHYPEYDYTPYLNFGGFSQAQKVYLDNSTVAMFLVTLYFPMIGSYWKHQAMKLLKPHVSPNTSDATRVMFRKMIIGLNFQIFLPMLSYIPVVFLFILIQVTGHQFLISQYTITCLGALPCFLDPIFQIYFITPYRNAVRAFFVRKPSADGSWATRVSAVNSVA</sequence>
<dbReference type="PhylomeDB" id="Q9N5X1"/>
<dbReference type="HOGENOM" id="CLU_057924_0_0_1"/>
<feature type="transmembrane region" description="Helical" evidence="6">
    <location>
        <begin position="272"/>
        <end position="293"/>
    </location>
</feature>
<keyword evidence="7" id="KW-0675">Receptor</keyword>
<gene>
    <name evidence="7 9" type="primary">srd-65</name>
    <name evidence="9" type="ORF">C39B5.12</name>
    <name evidence="7" type="ORF">CELE_C39B5.12</name>
</gene>
<reference evidence="7 8" key="1">
    <citation type="journal article" date="1998" name="Science">
        <title>Genome sequence of the nematode C. elegans: a platform for investigating biology.</title>
        <authorList>
            <consortium name="The C. elegans sequencing consortium"/>
            <person name="Sulson J.E."/>
            <person name="Waterston R."/>
        </authorList>
    </citation>
    <scope>NUCLEOTIDE SEQUENCE [LARGE SCALE GENOMIC DNA]</scope>
    <source>
        <strain evidence="7 8">Bristol N2</strain>
    </source>
</reference>
<evidence type="ECO:0000313" key="9">
    <source>
        <dbReference type="WormBase" id="C39B5.12"/>
    </source>
</evidence>
<evidence type="ECO:0000256" key="2">
    <source>
        <dbReference type="ARBA" id="ARBA00009166"/>
    </source>
</evidence>
<dbReference type="EMBL" id="BX284603">
    <property type="protein sequence ID" value="CCD67056.1"/>
    <property type="molecule type" value="Genomic_DNA"/>
</dbReference>
<accession>Q9N5X1</accession>
<dbReference type="GeneID" id="191823"/>
<dbReference type="InterPro" id="IPR050920">
    <property type="entry name" value="Nematode_rcpt-like_delta"/>
</dbReference>
<dbReference type="InParanoid" id="Q9N5X1"/>
<dbReference type="RefSeq" id="NP_497514.1">
    <property type="nucleotide sequence ID" value="NM_065113.4"/>
</dbReference>
<evidence type="ECO:0000256" key="1">
    <source>
        <dbReference type="ARBA" id="ARBA00004141"/>
    </source>
</evidence>
<dbReference type="InterPro" id="IPR019421">
    <property type="entry name" value="7TM_GPCR_serpentine_rcpt_Srd"/>
</dbReference>
<comment type="subcellular location">
    <subcellularLocation>
        <location evidence="1">Membrane</location>
        <topology evidence="1">Multi-pass membrane protein</topology>
    </subcellularLocation>
</comment>
<dbReference type="PANTHER" id="PTHR22945:SF83">
    <property type="entry name" value="SERPENTINE RECEPTOR, CLASS D (DELTA)-RELATED"/>
    <property type="match status" value="1"/>
</dbReference>
<name>Q9N5X1_CAEEL</name>
<feature type="transmembrane region" description="Helical" evidence="6">
    <location>
        <begin position="129"/>
        <end position="149"/>
    </location>
</feature>
<evidence type="ECO:0000256" key="4">
    <source>
        <dbReference type="ARBA" id="ARBA00022989"/>
    </source>
</evidence>
<feature type="transmembrane region" description="Helical" evidence="6">
    <location>
        <begin position="12"/>
        <end position="31"/>
    </location>
</feature>
<evidence type="ECO:0000313" key="7">
    <source>
        <dbReference type="EMBL" id="CCD67056.1"/>
    </source>
</evidence>
<protein>
    <submittedName>
        <fullName evidence="7">Serpentine Receptor, class D (Delta)</fullName>
    </submittedName>
</protein>